<dbReference type="EMBL" id="JOJR01000061">
    <property type="protein sequence ID" value="RCN47549.1"/>
    <property type="molecule type" value="Genomic_DNA"/>
</dbReference>
<evidence type="ECO:0000313" key="3">
    <source>
        <dbReference type="Proteomes" id="UP000252519"/>
    </source>
</evidence>
<dbReference type="AlphaFoldDB" id="A0A368GW31"/>
<accession>A0A368GW31</accession>
<feature type="chain" id="PRO_5016696337" evidence="1">
    <location>
        <begin position="21"/>
        <end position="73"/>
    </location>
</feature>
<organism evidence="2 3">
    <name type="scientific">Ancylostoma caninum</name>
    <name type="common">Dog hookworm</name>
    <dbReference type="NCBI Taxonomy" id="29170"/>
    <lineage>
        <taxon>Eukaryota</taxon>
        <taxon>Metazoa</taxon>
        <taxon>Ecdysozoa</taxon>
        <taxon>Nematoda</taxon>
        <taxon>Chromadorea</taxon>
        <taxon>Rhabditida</taxon>
        <taxon>Rhabditina</taxon>
        <taxon>Rhabditomorpha</taxon>
        <taxon>Strongyloidea</taxon>
        <taxon>Ancylostomatidae</taxon>
        <taxon>Ancylostomatinae</taxon>
        <taxon>Ancylostoma</taxon>
    </lineage>
</organism>
<keyword evidence="3" id="KW-1185">Reference proteome</keyword>
<dbReference type="Proteomes" id="UP000252519">
    <property type="component" value="Unassembled WGS sequence"/>
</dbReference>
<proteinExistence type="predicted"/>
<sequence length="73" mass="8205">MFLFVFRLLLVVALLGAVSAARISCGCTPRPPSYCCQGRYGRCCMARKKRDIAPIDIKPLRDIEPMVYKAPKE</sequence>
<evidence type="ECO:0000256" key="1">
    <source>
        <dbReference type="SAM" id="SignalP"/>
    </source>
</evidence>
<reference evidence="2 3" key="1">
    <citation type="submission" date="2014-10" db="EMBL/GenBank/DDBJ databases">
        <title>Draft genome of the hookworm Ancylostoma caninum.</title>
        <authorList>
            <person name="Mitreva M."/>
        </authorList>
    </citation>
    <scope>NUCLEOTIDE SEQUENCE [LARGE SCALE GENOMIC DNA]</scope>
    <source>
        <strain evidence="2 3">Baltimore</strain>
    </source>
</reference>
<keyword evidence="1" id="KW-0732">Signal</keyword>
<feature type="signal peptide" evidence="1">
    <location>
        <begin position="1"/>
        <end position="20"/>
    </location>
</feature>
<comment type="caution">
    <text evidence="2">The sequence shown here is derived from an EMBL/GenBank/DDBJ whole genome shotgun (WGS) entry which is preliminary data.</text>
</comment>
<evidence type="ECO:0000313" key="2">
    <source>
        <dbReference type="EMBL" id="RCN47549.1"/>
    </source>
</evidence>
<gene>
    <name evidence="2" type="ORF">ANCCAN_06452</name>
</gene>
<protein>
    <submittedName>
        <fullName evidence="2">Uncharacterized protein</fullName>
    </submittedName>
</protein>
<name>A0A368GW31_ANCCA</name>
<dbReference type="OrthoDB" id="10396174at2759"/>